<dbReference type="CDD" id="cd18322">
    <property type="entry name" value="BTB_POZ_SKP1"/>
    <property type="match status" value="1"/>
</dbReference>
<protein>
    <submittedName>
        <fullName evidence="7">S-phase kinase-associated protein 1-like</fullName>
    </submittedName>
</protein>
<sequence>MSQNMSIVRLESSDKVLFEVHYDVIKCSETIRKALQDLGDEDDFGVLPVPKVSSQILEMVLNWATYHKNDIPKVIDEDAEEDESMEKRTDDICAWDTNFLNVDQGILYEIILAANYLNIQNLLHTTYRTVANMIKGKTTEQIRQTFSLVNDFTPEEEEEMRREADWCKWD</sequence>
<dbReference type="OMA" id="READWCK"/>
<evidence type="ECO:0000259" key="5">
    <source>
        <dbReference type="Pfam" id="PF03931"/>
    </source>
</evidence>
<dbReference type="AlphaFoldDB" id="A0A6P4IXC7"/>
<proteinExistence type="inferred from homology"/>
<accession>A0A6P4IXC7</accession>
<dbReference type="GeneID" id="108082388"/>
<dbReference type="Pfam" id="PF03931">
    <property type="entry name" value="Skp1_POZ"/>
    <property type="match status" value="1"/>
</dbReference>
<reference evidence="7" key="2">
    <citation type="submission" date="2025-08" db="UniProtKB">
        <authorList>
            <consortium name="RefSeq"/>
        </authorList>
    </citation>
    <scope>IDENTIFICATION</scope>
    <source>
        <strain evidence="7">14028-0561.14</strain>
        <tissue evidence="7">Whole fly</tissue>
    </source>
</reference>
<dbReference type="Proteomes" id="UP001652661">
    <property type="component" value="Chromosome 2R"/>
</dbReference>
<dbReference type="GO" id="GO:0006511">
    <property type="term" value="P:ubiquitin-dependent protein catabolic process"/>
    <property type="evidence" value="ECO:0007669"/>
    <property type="project" value="InterPro"/>
</dbReference>
<dbReference type="PIRSF" id="PIRSF028729">
    <property type="entry name" value="E3_ubiquit_lig_SCF_Skp"/>
    <property type="match status" value="1"/>
</dbReference>
<keyword evidence="6" id="KW-1185">Reference proteome</keyword>
<dbReference type="InterPro" id="IPR016072">
    <property type="entry name" value="Skp1_comp_dimer"/>
</dbReference>
<evidence type="ECO:0000313" key="7">
    <source>
        <dbReference type="RefSeq" id="XP_017033220.1"/>
    </source>
</evidence>
<reference evidence="6" key="1">
    <citation type="submission" date="2025-05" db="UniProtKB">
        <authorList>
            <consortium name="RefSeq"/>
        </authorList>
    </citation>
    <scope>NUCLEOTIDE SEQUENCE [LARGE SCALE GENOMIC DNA]</scope>
    <source>
        <strain evidence="6">14028-0561.14</strain>
    </source>
</reference>
<dbReference type="Gene3D" id="3.30.710.10">
    <property type="entry name" value="Potassium Channel Kv1.1, Chain A"/>
    <property type="match status" value="1"/>
</dbReference>
<dbReference type="Pfam" id="PF01466">
    <property type="entry name" value="Skp1"/>
    <property type="match status" value="1"/>
</dbReference>
<feature type="domain" description="SKP1 component dimerisation" evidence="4">
    <location>
        <begin position="120"/>
        <end position="167"/>
    </location>
</feature>
<evidence type="ECO:0000256" key="1">
    <source>
        <dbReference type="ARBA" id="ARBA00009993"/>
    </source>
</evidence>
<dbReference type="InterPro" id="IPR001232">
    <property type="entry name" value="SKP1-like"/>
</dbReference>
<evidence type="ECO:0000313" key="6">
    <source>
        <dbReference type="Proteomes" id="UP001652661"/>
    </source>
</evidence>
<dbReference type="InterPro" id="IPR016073">
    <property type="entry name" value="Skp1_comp_POZ"/>
</dbReference>
<comment type="pathway">
    <text evidence="3">Protein modification; protein ubiquitination.</text>
</comment>
<dbReference type="SUPFAM" id="SSF54695">
    <property type="entry name" value="POZ domain"/>
    <property type="match status" value="1"/>
</dbReference>
<gene>
    <name evidence="7" type="primary">LOC108082388</name>
</gene>
<dbReference type="GO" id="GO:0016567">
    <property type="term" value="P:protein ubiquitination"/>
    <property type="evidence" value="ECO:0007669"/>
    <property type="project" value="UniProtKB-UniPathway"/>
</dbReference>
<evidence type="ECO:0000259" key="4">
    <source>
        <dbReference type="Pfam" id="PF01466"/>
    </source>
</evidence>
<dbReference type="SUPFAM" id="SSF81382">
    <property type="entry name" value="Skp1 dimerisation domain-like"/>
    <property type="match status" value="1"/>
</dbReference>
<evidence type="ECO:0000256" key="3">
    <source>
        <dbReference type="PIRNR" id="PIRNR028729"/>
    </source>
</evidence>
<feature type="domain" description="SKP1 component POZ" evidence="5">
    <location>
        <begin position="7"/>
        <end position="69"/>
    </location>
</feature>
<dbReference type="RefSeq" id="XP_017033220.1">
    <property type="nucleotide sequence ID" value="XM_017177731.3"/>
</dbReference>
<dbReference type="OrthoDB" id="2342932at2759"/>
<dbReference type="InterPro" id="IPR011333">
    <property type="entry name" value="SKP1/BTB/POZ_sf"/>
</dbReference>
<comment type="similarity">
    <text evidence="1 3">Belongs to the SKP1 family.</text>
</comment>
<dbReference type="SMART" id="SM00512">
    <property type="entry name" value="Skp1"/>
    <property type="match status" value="1"/>
</dbReference>
<name>A0A6P4IXC7_DROKI</name>
<evidence type="ECO:0000256" key="2">
    <source>
        <dbReference type="ARBA" id="ARBA00022786"/>
    </source>
</evidence>
<dbReference type="InterPro" id="IPR036296">
    <property type="entry name" value="SKP1-like_dim_sf"/>
</dbReference>
<dbReference type="FunFam" id="3.30.710.10:FF:000026">
    <property type="entry name" value="E3 ubiquitin ligase complex SCF subunit"/>
    <property type="match status" value="1"/>
</dbReference>
<dbReference type="UniPathway" id="UPA00143"/>
<dbReference type="InterPro" id="IPR016897">
    <property type="entry name" value="SKP1"/>
</dbReference>
<organism evidence="6 7">
    <name type="scientific">Drosophila kikkawai</name>
    <name type="common">Fruit fly</name>
    <dbReference type="NCBI Taxonomy" id="30033"/>
    <lineage>
        <taxon>Eukaryota</taxon>
        <taxon>Metazoa</taxon>
        <taxon>Ecdysozoa</taxon>
        <taxon>Arthropoda</taxon>
        <taxon>Hexapoda</taxon>
        <taxon>Insecta</taxon>
        <taxon>Pterygota</taxon>
        <taxon>Neoptera</taxon>
        <taxon>Endopterygota</taxon>
        <taxon>Diptera</taxon>
        <taxon>Brachycera</taxon>
        <taxon>Muscomorpha</taxon>
        <taxon>Ephydroidea</taxon>
        <taxon>Drosophilidae</taxon>
        <taxon>Drosophila</taxon>
        <taxon>Sophophora</taxon>
    </lineage>
</organism>
<keyword evidence="2 3" id="KW-0833">Ubl conjugation pathway</keyword>
<dbReference type="PANTHER" id="PTHR11165">
    <property type="entry name" value="SKP1"/>
    <property type="match status" value="1"/>
</dbReference>